<keyword evidence="2 12" id="KW-0639">Primosome</keyword>
<evidence type="ECO:0000256" key="10">
    <source>
        <dbReference type="ARBA" id="ARBA00048954"/>
    </source>
</evidence>
<dbReference type="InterPro" id="IPR003593">
    <property type="entry name" value="AAA+_ATPase"/>
</dbReference>
<comment type="function">
    <text evidence="12">The main replicative DNA helicase, it participates in initiation and elongation during chromosome replication. Travels ahead of the DNA replisome, separating dsDNA into templates for DNA synthesis. A processive ATP-dependent 5'-3' DNA helicase it has DNA-dependent ATPase activity.</text>
</comment>
<sequence length="456" mass="49533">MNAPVSPAAHDDRMTAVASEQAVLGALLIDSECFDRVGDLQAEHFTVGDHRAVFAELSRQIQAGKATDCVTVFERLKAAGQGAADLAYLTALAQNTPGTASVSRHAAIVRERAVRRALLALGSELAQEAKSSADESAALIDRATSRLEALAQARVRKEPTHVSQSLIEYAKQLQLRETEGARAISTGFRDIDALLNGGIRPGELVVVAARPKMGKTAFALGVARHAARGHQVLVLSMEMPRAQLDDRNLAAIGQIPLSHLLTPSSMADAEWSRLSQAMSVLEGMGLWLDDQGGLRLLDVRMKAKQVKRRAGLDVLVVDYLQLMEGEGDNRNAQIEGITRGLKALAKELDIAIVLLSQLNRELERRPNKRPQPSDLRDSGAIEQDADVVMFLYRDEVYHPDTDDKGICEVDVALNRQGQPGRVALAYIGAQTRFETLASTWHPAPPRRAATTTRGFE</sequence>
<evidence type="ECO:0000256" key="1">
    <source>
        <dbReference type="ARBA" id="ARBA00008428"/>
    </source>
</evidence>
<dbReference type="GO" id="GO:0003678">
    <property type="term" value="F:DNA helicase activity"/>
    <property type="evidence" value="ECO:0007669"/>
    <property type="project" value="UniProtKB-EC"/>
</dbReference>
<dbReference type="Gene3D" id="3.40.50.300">
    <property type="entry name" value="P-loop containing nucleotide triphosphate hydrolases"/>
    <property type="match status" value="1"/>
</dbReference>
<evidence type="ECO:0000256" key="7">
    <source>
        <dbReference type="ARBA" id="ARBA00022840"/>
    </source>
</evidence>
<keyword evidence="5 12" id="KW-0378">Hydrolase</keyword>
<keyword evidence="15" id="KW-1185">Reference proteome</keyword>
<keyword evidence="8 12" id="KW-0238">DNA-binding</keyword>
<evidence type="ECO:0000256" key="11">
    <source>
        <dbReference type="NCBIfam" id="TIGR00665"/>
    </source>
</evidence>
<dbReference type="InterPro" id="IPR007694">
    <property type="entry name" value="DNA_helicase_DnaB-like_C"/>
</dbReference>
<accession>A0ABN7YI99</accession>
<dbReference type="Pfam" id="PF03796">
    <property type="entry name" value="DnaB_C"/>
    <property type="match status" value="1"/>
</dbReference>
<dbReference type="InterPro" id="IPR027417">
    <property type="entry name" value="P-loop_NTPase"/>
</dbReference>
<dbReference type="CDD" id="cd00984">
    <property type="entry name" value="DnaB_C"/>
    <property type="match status" value="1"/>
</dbReference>
<evidence type="ECO:0000256" key="6">
    <source>
        <dbReference type="ARBA" id="ARBA00022806"/>
    </source>
</evidence>
<evidence type="ECO:0000256" key="12">
    <source>
        <dbReference type="RuleBase" id="RU362085"/>
    </source>
</evidence>
<dbReference type="InterPro" id="IPR016136">
    <property type="entry name" value="DNA_helicase_N/primase_C"/>
</dbReference>
<comment type="similarity">
    <text evidence="1 12">Belongs to the helicase family. DnaB subfamily.</text>
</comment>
<keyword evidence="7 12" id="KW-0067">ATP-binding</keyword>
<dbReference type="RefSeq" id="WP_224041713.1">
    <property type="nucleotide sequence ID" value="NZ_CAJZAH010000002.1"/>
</dbReference>
<evidence type="ECO:0000256" key="3">
    <source>
        <dbReference type="ARBA" id="ARBA00022705"/>
    </source>
</evidence>
<evidence type="ECO:0000256" key="8">
    <source>
        <dbReference type="ARBA" id="ARBA00023125"/>
    </source>
</evidence>
<protein>
    <recommendedName>
        <fullName evidence="11 12">Replicative DNA helicase</fullName>
        <ecNumber evidence="11 12">5.6.2.3</ecNumber>
    </recommendedName>
</protein>
<dbReference type="InterPro" id="IPR007693">
    <property type="entry name" value="DNA_helicase_DnaB-like_N"/>
</dbReference>
<dbReference type="EMBL" id="CAJZAH010000002">
    <property type="protein sequence ID" value="CAG9173162.1"/>
    <property type="molecule type" value="Genomic_DNA"/>
</dbReference>
<dbReference type="SUPFAM" id="SSF48024">
    <property type="entry name" value="N-terminal domain of DnaB helicase"/>
    <property type="match status" value="1"/>
</dbReference>
<feature type="domain" description="SF4 helicase" evidence="13">
    <location>
        <begin position="177"/>
        <end position="440"/>
    </location>
</feature>
<evidence type="ECO:0000256" key="4">
    <source>
        <dbReference type="ARBA" id="ARBA00022741"/>
    </source>
</evidence>
<dbReference type="Gene3D" id="1.10.860.10">
    <property type="entry name" value="DNAb Helicase, Chain A"/>
    <property type="match status" value="1"/>
</dbReference>
<evidence type="ECO:0000256" key="2">
    <source>
        <dbReference type="ARBA" id="ARBA00022515"/>
    </source>
</evidence>
<dbReference type="SUPFAM" id="SSF52540">
    <property type="entry name" value="P-loop containing nucleoside triphosphate hydrolases"/>
    <property type="match status" value="1"/>
</dbReference>
<dbReference type="GO" id="GO:0016787">
    <property type="term" value="F:hydrolase activity"/>
    <property type="evidence" value="ECO:0007669"/>
    <property type="project" value="UniProtKB-KW"/>
</dbReference>
<keyword evidence="9" id="KW-0413">Isomerase</keyword>
<gene>
    <name evidence="14" type="primary">dnaB_2</name>
    <name evidence="14" type="ORF">LMG21510_02171</name>
</gene>
<evidence type="ECO:0000259" key="13">
    <source>
        <dbReference type="PROSITE" id="PS51199"/>
    </source>
</evidence>
<comment type="caution">
    <text evidence="14">The sequence shown here is derived from an EMBL/GenBank/DDBJ whole genome shotgun (WGS) entry which is preliminary data.</text>
</comment>
<dbReference type="NCBIfam" id="TIGR00665">
    <property type="entry name" value="DnaB"/>
    <property type="match status" value="1"/>
</dbReference>
<evidence type="ECO:0000313" key="15">
    <source>
        <dbReference type="Proteomes" id="UP000721236"/>
    </source>
</evidence>
<dbReference type="Pfam" id="PF00772">
    <property type="entry name" value="DnaB"/>
    <property type="match status" value="1"/>
</dbReference>
<dbReference type="EC" id="5.6.2.3" evidence="11 12"/>
<dbReference type="InterPro" id="IPR007692">
    <property type="entry name" value="DNA_helicase_DnaB"/>
</dbReference>
<reference evidence="14 15" key="1">
    <citation type="submission" date="2021-08" db="EMBL/GenBank/DDBJ databases">
        <authorList>
            <person name="Peeters C."/>
        </authorList>
    </citation>
    <scope>NUCLEOTIDE SEQUENCE [LARGE SCALE GENOMIC DNA]</scope>
    <source>
        <strain evidence="14 15">LMG 21510</strain>
    </source>
</reference>
<dbReference type="PANTHER" id="PTHR30153">
    <property type="entry name" value="REPLICATIVE DNA HELICASE DNAB"/>
    <property type="match status" value="1"/>
</dbReference>
<dbReference type="InterPro" id="IPR036185">
    <property type="entry name" value="DNA_heli_DnaB-like_N_sf"/>
</dbReference>
<dbReference type="Proteomes" id="UP000721236">
    <property type="component" value="Unassembled WGS sequence"/>
</dbReference>
<name>A0ABN7YI99_9BURK</name>
<dbReference type="PROSITE" id="PS51199">
    <property type="entry name" value="SF4_HELICASE"/>
    <property type="match status" value="1"/>
</dbReference>
<dbReference type="SMART" id="SM00382">
    <property type="entry name" value="AAA"/>
    <property type="match status" value="1"/>
</dbReference>
<proteinExistence type="inferred from homology"/>
<evidence type="ECO:0000313" key="14">
    <source>
        <dbReference type="EMBL" id="CAG9173162.1"/>
    </source>
</evidence>
<keyword evidence="6 12" id="KW-0347">Helicase</keyword>
<dbReference type="PANTHER" id="PTHR30153:SF2">
    <property type="entry name" value="REPLICATIVE DNA HELICASE"/>
    <property type="match status" value="1"/>
</dbReference>
<comment type="catalytic activity">
    <reaction evidence="10 12">
        <text>ATP + H2O = ADP + phosphate + H(+)</text>
        <dbReference type="Rhea" id="RHEA:13065"/>
        <dbReference type="ChEBI" id="CHEBI:15377"/>
        <dbReference type="ChEBI" id="CHEBI:15378"/>
        <dbReference type="ChEBI" id="CHEBI:30616"/>
        <dbReference type="ChEBI" id="CHEBI:43474"/>
        <dbReference type="ChEBI" id="CHEBI:456216"/>
        <dbReference type="EC" id="5.6.2.3"/>
    </reaction>
</comment>
<evidence type="ECO:0000256" key="9">
    <source>
        <dbReference type="ARBA" id="ARBA00023235"/>
    </source>
</evidence>
<keyword evidence="4 12" id="KW-0547">Nucleotide-binding</keyword>
<organism evidence="14 15">
    <name type="scientific">Cupriavidus respiraculi</name>
    <dbReference type="NCBI Taxonomy" id="195930"/>
    <lineage>
        <taxon>Bacteria</taxon>
        <taxon>Pseudomonadati</taxon>
        <taxon>Pseudomonadota</taxon>
        <taxon>Betaproteobacteria</taxon>
        <taxon>Burkholderiales</taxon>
        <taxon>Burkholderiaceae</taxon>
        <taxon>Cupriavidus</taxon>
    </lineage>
</organism>
<keyword evidence="3 12" id="KW-0235">DNA replication</keyword>
<evidence type="ECO:0000256" key="5">
    <source>
        <dbReference type="ARBA" id="ARBA00022801"/>
    </source>
</evidence>